<dbReference type="Proteomes" id="UP001240777">
    <property type="component" value="Unassembled WGS sequence"/>
</dbReference>
<protein>
    <recommendedName>
        <fullName evidence="6">tRNA(Ile)-lysidine synthase</fullName>
        <ecNumber evidence="6">6.3.4.19</ecNumber>
    </recommendedName>
    <alternativeName>
        <fullName evidence="6">tRNA(Ile)-2-lysyl-cytidine synthase</fullName>
    </alternativeName>
    <alternativeName>
        <fullName evidence="6">tRNA(Ile)-lysidine synthetase</fullName>
    </alternativeName>
</protein>
<dbReference type="EMBL" id="JAUPEV010000001">
    <property type="protein sequence ID" value="MDO7252428.1"/>
    <property type="molecule type" value="Genomic_DNA"/>
</dbReference>
<comment type="catalytic activity">
    <reaction evidence="5 6">
        <text>cytidine(34) in tRNA(Ile2) + L-lysine + ATP = lysidine(34) in tRNA(Ile2) + AMP + diphosphate + H(+)</text>
        <dbReference type="Rhea" id="RHEA:43744"/>
        <dbReference type="Rhea" id="RHEA-COMP:10625"/>
        <dbReference type="Rhea" id="RHEA-COMP:10670"/>
        <dbReference type="ChEBI" id="CHEBI:15378"/>
        <dbReference type="ChEBI" id="CHEBI:30616"/>
        <dbReference type="ChEBI" id="CHEBI:32551"/>
        <dbReference type="ChEBI" id="CHEBI:33019"/>
        <dbReference type="ChEBI" id="CHEBI:82748"/>
        <dbReference type="ChEBI" id="CHEBI:83665"/>
        <dbReference type="ChEBI" id="CHEBI:456215"/>
        <dbReference type="EC" id="6.3.4.19"/>
    </reaction>
</comment>
<keyword evidence="11" id="KW-1185">Reference proteome</keyword>
<dbReference type="GO" id="GO:0006400">
    <property type="term" value="P:tRNA modification"/>
    <property type="evidence" value="ECO:0007669"/>
    <property type="project" value="UniProtKB-UniRule"/>
</dbReference>
<keyword evidence="6" id="KW-0963">Cytoplasm</keyword>
<evidence type="ECO:0000313" key="8">
    <source>
        <dbReference type="EMBL" id="MDO7252428.1"/>
    </source>
</evidence>
<comment type="caution">
    <text evidence="9">The sequence shown here is derived from an EMBL/GenBank/DDBJ whole genome shotgun (WGS) entry which is preliminary data.</text>
</comment>
<dbReference type="Proteomes" id="UP001177258">
    <property type="component" value="Unassembled WGS sequence"/>
</dbReference>
<keyword evidence="2 6" id="KW-0819">tRNA processing</keyword>
<reference evidence="9 11" key="1">
    <citation type="submission" date="2023-07" db="EMBL/GenBank/DDBJ databases">
        <title>Unpublished Manusciprt.</title>
        <authorList>
            <person name="Aydin F."/>
            <person name="Tarhane S."/>
            <person name="Saticioglu I.B."/>
            <person name="Karakaya E."/>
            <person name="Abay S."/>
            <person name="Guran O."/>
            <person name="Bozkurt E."/>
            <person name="Uzum N."/>
            <person name="Olgun K."/>
            <person name="Jablonski D."/>
        </authorList>
    </citation>
    <scope>NUCLEOTIDE SEQUENCE</scope>
    <source>
        <strain evidence="11">faydin-H75</strain>
        <strain evidence="9">Faydin-H76</strain>
    </source>
</reference>
<evidence type="ECO:0000313" key="10">
    <source>
        <dbReference type="Proteomes" id="UP001177258"/>
    </source>
</evidence>
<name>A0AA90TE29_9HELI</name>
<dbReference type="AlphaFoldDB" id="A0AA90TE29"/>
<comment type="domain">
    <text evidence="6">The N-terminal region contains the highly conserved SGGXDS motif, predicted to be a P-loop motif involved in ATP binding.</text>
</comment>
<dbReference type="InterPro" id="IPR012094">
    <property type="entry name" value="tRNA_Ile_lys_synt"/>
</dbReference>
<comment type="similarity">
    <text evidence="6">Belongs to the tRNA(Ile)-lysidine synthase family.</text>
</comment>
<evidence type="ECO:0000313" key="9">
    <source>
        <dbReference type="EMBL" id="MDP2538295.1"/>
    </source>
</evidence>
<evidence type="ECO:0000256" key="4">
    <source>
        <dbReference type="ARBA" id="ARBA00022840"/>
    </source>
</evidence>
<organism evidence="9 10">
    <name type="scientific">Helicobacter cappadocius</name>
    <dbReference type="NCBI Taxonomy" id="3063998"/>
    <lineage>
        <taxon>Bacteria</taxon>
        <taxon>Pseudomonadati</taxon>
        <taxon>Campylobacterota</taxon>
        <taxon>Epsilonproteobacteria</taxon>
        <taxon>Campylobacterales</taxon>
        <taxon>Helicobacteraceae</taxon>
        <taxon>Helicobacter</taxon>
    </lineage>
</organism>
<sequence>MELYFLDVLKKAKNLLAFSGGVDSVAMFFSLQKAGIEFDIAIVNYGTRDTCDEESDYAQSLCQTYNKKCFIFKAPAIRSNFESQARRIRYDFFEDVIAKNGYDNLILAHHLNDKLEWFLMQLTKGSGLNTILGFQAIEQREGYQIIRPFINTTKMEIYKYCSNYKFYEDSTNTDNGYKRNKFRHFYANDLIEKYAKGITKSFEYLEEEKKLLYEDSEVFYLGKIAYFQKSFLHQNLYQIDKIMKKMGYVLSASQRGEISKRNFSCEIAGRYIIDNNKNYIFVSKIYTHDLILPKKFKDIARKNAIPKRIRMEIYSHMQSENIPFNDMNYYLEGKFIQSSRHCQ</sequence>
<evidence type="ECO:0000313" key="11">
    <source>
        <dbReference type="Proteomes" id="UP001240777"/>
    </source>
</evidence>
<dbReference type="SUPFAM" id="SSF52402">
    <property type="entry name" value="Adenine nucleotide alpha hydrolases-like"/>
    <property type="match status" value="1"/>
</dbReference>
<evidence type="ECO:0000256" key="3">
    <source>
        <dbReference type="ARBA" id="ARBA00022741"/>
    </source>
</evidence>
<keyword evidence="1 6" id="KW-0436">Ligase</keyword>
<dbReference type="CDD" id="cd01992">
    <property type="entry name" value="TilS_N"/>
    <property type="match status" value="1"/>
</dbReference>
<evidence type="ECO:0000256" key="1">
    <source>
        <dbReference type="ARBA" id="ARBA00022598"/>
    </source>
</evidence>
<feature type="domain" description="tRNA(Ile)-lysidine/2-thiocytidine synthase N-terminal" evidence="7">
    <location>
        <begin position="14"/>
        <end position="184"/>
    </location>
</feature>
<evidence type="ECO:0000256" key="5">
    <source>
        <dbReference type="ARBA" id="ARBA00048539"/>
    </source>
</evidence>
<evidence type="ECO:0000259" key="7">
    <source>
        <dbReference type="Pfam" id="PF01171"/>
    </source>
</evidence>
<dbReference type="NCBIfam" id="TIGR02432">
    <property type="entry name" value="lysidine_TilS_N"/>
    <property type="match status" value="1"/>
</dbReference>
<accession>A0AA90TE29</accession>
<dbReference type="EMBL" id="JAUYZK010000001">
    <property type="protein sequence ID" value="MDP2538295.1"/>
    <property type="molecule type" value="Genomic_DNA"/>
</dbReference>
<feature type="binding site" evidence="6">
    <location>
        <begin position="19"/>
        <end position="24"/>
    </location>
    <ligand>
        <name>ATP</name>
        <dbReference type="ChEBI" id="CHEBI:30616"/>
    </ligand>
</feature>
<proteinExistence type="inferred from homology"/>
<reference evidence="8" key="2">
    <citation type="submission" date="2023-07" db="EMBL/GenBank/DDBJ databases">
        <authorList>
            <person name="Aydin F."/>
            <person name="Tarhane S."/>
            <person name="Saticioglu I.B."/>
            <person name="Karakaya E."/>
            <person name="Abay S."/>
            <person name="Guran O."/>
            <person name="Bozkurt E."/>
            <person name="Uzum N."/>
            <person name="Olgun K."/>
            <person name="Jablonski D."/>
        </authorList>
    </citation>
    <scope>NUCLEOTIDE SEQUENCE</scope>
    <source>
        <strain evidence="8">Faydin-H75</strain>
    </source>
</reference>
<dbReference type="PANTHER" id="PTHR43033">
    <property type="entry name" value="TRNA(ILE)-LYSIDINE SYNTHASE-RELATED"/>
    <property type="match status" value="1"/>
</dbReference>
<dbReference type="GO" id="GO:0005737">
    <property type="term" value="C:cytoplasm"/>
    <property type="evidence" value="ECO:0007669"/>
    <property type="project" value="UniProtKB-SubCell"/>
</dbReference>
<keyword evidence="3 6" id="KW-0547">Nucleotide-binding</keyword>
<comment type="subcellular location">
    <subcellularLocation>
        <location evidence="6">Cytoplasm</location>
    </subcellularLocation>
</comment>
<dbReference type="RefSeq" id="WP_305516270.1">
    <property type="nucleotide sequence ID" value="NZ_JAUPEV010000001.1"/>
</dbReference>
<gene>
    <name evidence="6 9" type="primary">tilS</name>
    <name evidence="8" type="ORF">Q5I04_00645</name>
    <name evidence="9" type="ORF">Q5I06_00645</name>
</gene>
<dbReference type="InterPro" id="IPR014729">
    <property type="entry name" value="Rossmann-like_a/b/a_fold"/>
</dbReference>
<evidence type="ECO:0000256" key="6">
    <source>
        <dbReference type="HAMAP-Rule" id="MF_01161"/>
    </source>
</evidence>
<dbReference type="EC" id="6.3.4.19" evidence="6"/>
<dbReference type="Pfam" id="PF01171">
    <property type="entry name" value="ATP_bind_3"/>
    <property type="match status" value="1"/>
</dbReference>
<dbReference type="GO" id="GO:0005524">
    <property type="term" value="F:ATP binding"/>
    <property type="evidence" value="ECO:0007669"/>
    <property type="project" value="UniProtKB-UniRule"/>
</dbReference>
<dbReference type="HAMAP" id="MF_01161">
    <property type="entry name" value="tRNA_Ile_lys_synt"/>
    <property type="match status" value="1"/>
</dbReference>
<evidence type="ECO:0000256" key="2">
    <source>
        <dbReference type="ARBA" id="ARBA00022694"/>
    </source>
</evidence>
<dbReference type="InterPro" id="IPR011063">
    <property type="entry name" value="TilS/TtcA_N"/>
</dbReference>
<comment type="function">
    <text evidence="6">Ligates lysine onto the cytidine present at position 34 of the AUA codon-specific tRNA(Ile) that contains the anticodon CAU, in an ATP-dependent manner. Cytidine is converted to lysidine, thus changing the amino acid specificity of the tRNA from methionine to isoleucine.</text>
</comment>
<dbReference type="GO" id="GO:0032267">
    <property type="term" value="F:tRNA(Ile)-lysidine synthase activity"/>
    <property type="evidence" value="ECO:0007669"/>
    <property type="project" value="UniProtKB-EC"/>
</dbReference>
<dbReference type="Gene3D" id="3.40.50.620">
    <property type="entry name" value="HUPs"/>
    <property type="match status" value="1"/>
</dbReference>
<keyword evidence="4 6" id="KW-0067">ATP-binding</keyword>
<reference evidence="8 10" key="3">
    <citation type="journal article" date="2024" name="Syst. Appl. Microbiol.">
        <title>Helicobacter cappadocius sp. nov., from lizards: The first psychrotrophic Helicobacter species.</title>
        <authorList>
            <person name="Aydin F."/>
            <person name="Tarhane S."/>
            <person name="Karakaya E."/>
            <person name="Abay S."/>
            <person name="Kayman T."/>
            <person name="Guran O."/>
            <person name="Bozkurt E."/>
            <person name="Uzum N."/>
            <person name="Avci A."/>
            <person name="Olgun K."/>
            <person name="Jablonski D."/>
            <person name="Guran C."/>
            <person name="Burcin Saticioglu I."/>
        </authorList>
    </citation>
    <scope>NUCLEOTIDE SEQUENCE [LARGE SCALE GENOMIC DNA]</scope>
    <source>
        <strain evidence="8">Faydin-H75</strain>
        <strain evidence="10">faydin-H76</strain>
    </source>
</reference>
<dbReference type="InterPro" id="IPR012795">
    <property type="entry name" value="tRNA_Ile_lys_synt_N"/>
</dbReference>
<dbReference type="PANTHER" id="PTHR43033:SF1">
    <property type="entry name" value="TRNA(ILE)-LYSIDINE SYNTHASE-RELATED"/>
    <property type="match status" value="1"/>
</dbReference>